<dbReference type="CDD" id="cd07302">
    <property type="entry name" value="CHD"/>
    <property type="match status" value="2"/>
</dbReference>
<evidence type="ECO:0000256" key="2">
    <source>
        <dbReference type="SAM" id="SignalP"/>
    </source>
</evidence>
<dbReference type="Pfam" id="PF00211">
    <property type="entry name" value="Guanylate_cyc"/>
    <property type="match status" value="2"/>
</dbReference>
<dbReference type="PATRIC" id="fig|1125699.3.peg.636"/>
<feature type="transmembrane region" description="Helical" evidence="1">
    <location>
        <begin position="967"/>
        <end position="985"/>
    </location>
</feature>
<organism evidence="4 5">
    <name type="scientific">Treponema maltophilum ATCC 51939</name>
    <dbReference type="NCBI Taxonomy" id="1125699"/>
    <lineage>
        <taxon>Bacteria</taxon>
        <taxon>Pseudomonadati</taxon>
        <taxon>Spirochaetota</taxon>
        <taxon>Spirochaetia</taxon>
        <taxon>Spirochaetales</taxon>
        <taxon>Treponemataceae</taxon>
        <taxon>Treponema</taxon>
    </lineage>
</organism>
<feature type="transmembrane region" description="Helical" evidence="1">
    <location>
        <begin position="991"/>
        <end position="1014"/>
    </location>
</feature>
<dbReference type="InterPro" id="IPR011623">
    <property type="entry name" value="7TMR_DISM_rcpt_extracell_dom1"/>
</dbReference>
<dbReference type="InterPro" id="IPR001054">
    <property type="entry name" value="A/G_cyclase"/>
</dbReference>
<dbReference type="GO" id="GO:0035556">
    <property type="term" value="P:intracellular signal transduction"/>
    <property type="evidence" value="ECO:0007669"/>
    <property type="project" value="InterPro"/>
</dbReference>
<keyword evidence="5" id="KW-1185">Reference proteome</keyword>
<feature type="transmembrane region" description="Helical" evidence="1">
    <location>
        <begin position="935"/>
        <end position="955"/>
    </location>
</feature>
<feature type="chain" id="PRO_5004511400" description="Guanylate cyclase domain-containing protein" evidence="2">
    <location>
        <begin position="22"/>
        <end position="1310"/>
    </location>
</feature>
<dbReference type="InterPro" id="IPR029787">
    <property type="entry name" value="Nucleotide_cyclase"/>
</dbReference>
<dbReference type="GO" id="GO:0009190">
    <property type="term" value="P:cyclic nucleotide biosynthetic process"/>
    <property type="evidence" value="ECO:0007669"/>
    <property type="project" value="InterPro"/>
</dbReference>
<dbReference type="HOGENOM" id="CLU_260769_0_0_12"/>
<dbReference type="RefSeq" id="WP_016524920.1">
    <property type="nucleotide sequence ID" value="NZ_KE332518.1"/>
</dbReference>
<feature type="transmembrane region" description="Helical" evidence="1">
    <location>
        <begin position="898"/>
        <end position="923"/>
    </location>
</feature>
<dbReference type="PANTHER" id="PTHR43081:SF1">
    <property type="entry name" value="ADENYLATE CYCLASE, TERMINAL-DIFFERENTIATION SPECIFIC"/>
    <property type="match status" value="1"/>
</dbReference>
<feature type="transmembrane region" description="Helical" evidence="1">
    <location>
        <begin position="1053"/>
        <end position="1076"/>
    </location>
</feature>
<dbReference type="SUPFAM" id="SSF55073">
    <property type="entry name" value="Nucleotide cyclase"/>
    <property type="match status" value="2"/>
</dbReference>
<evidence type="ECO:0000256" key="1">
    <source>
        <dbReference type="SAM" id="Phobius"/>
    </source>
</evidence>
<feature type="transmembrane region" description="Helical" evidence="1">
    <location>
        <begin position="320"/>
        <end position="341"/>
    </location>
</feature>
<dbReference type="OrthoDB" id="338211at2"/>
<dbReference type="PROSITE" id="PS50125">
    <property type="entry name" value="GUANYLATE_CYCLASE_2"/>
    <property type="match status" value="2"/>
</dbReference>
<feature type="transmembrane region" description="Helical" evidence="1">
    <location>
        <begin position="872"/>
        <end position="891"/>
    </location>
</feature>
<accession>S3L0N6</accession>
<dbReference type="PANTHER" id="PTHR43081">
    <property type="entry name" value="ADENYLATE CYCLASE, TERMINAL-DIFFERENTIATION SPECIFIC-RELATED"/>
    <property type="match status" value="1"/>
</dbReference>
<reference evidence="4 5" key="1">
    <citation type="submission" date="2013-04" db="EMBL/GenBank/DDBJ databases">
        <title>The Genome Sequence of Treponema maltophilum ATCC 51939.</title>
        <authorList>
            <consortium name="The Broad Institute Genomics Platform"/>
            <person name="Earl A."/>
            <person name="Ward D."/>
            <person name="Feldgarden M."/>
            <person name="Gevers D."/>
            <person name="Leonetti C."/>
            <person name="Blanton J.M."/>
            <person name="Dewhirst F.E."/>
            <person name="Izard J."/>
            <person name="Walker B."/>
            <person name="Young S."/>
            <person name="Zeng Q."/>
            <person name="Gargeya S."/>
            <person name="Fitzgerald M."/>
            <person name="Haas B."/>
            <person name="Abouelleil A."/>
            <person name="Allen A.W."/>
            <person name="Alvarado L."/>
            <person name="Arachchi H.M."/>
            <person name="Berlin A.M."/>
            <person name="Chapman S.B."/>
            <person name="Gainer-Dewar J."/>
            <person name="Goldberg J."/>
            <person name="Griggs A."/>
            <person name="Gujja S."/>
            <person name="Hansen M."/>
            <person name="Howarth C."/>
            <person name="Imamovic A."/>
            <person name="Ireland A."/>
            <person name="Larimer J."/>
            <person name="McCowan C."/>
            <person name="Murphy C."/>
            <person name="Pearson M."/>
            <person name="Poon T.W."/>
            <person name="Priest M."/>
            <person name="Roberts A."/>
            <person name="Saif S."/>
            <person name="Shea T."/>
            <person name="Sisk P."/>
            <person name="Sykes S."/>
            <person name="Wortman J."/>
            <person name="Nusbaum C."/>
            <person name="Birren B."/>
        </authorList>
    </citation>
    <scope>NUCLEOTIDE SEQUENCE [LARGE SCALE GENOMIC DNA]</scope>
    <source>
        <strain evidence="4 5">ATCC 51939</strain>
    </source>
</reference>
<comment type="caution">
    <text evidence="4">The sequence shown here is derived from an EMBL/GenBank/DDBJ whole genome shotgun (WGS) entry which is preliminary data.</text>
</comment>
<feature type="signal peptide" evidence="2">
    <location>
        <begin position="1"/>
        <end position="21"/>
    </location>
</feature>
<feature type="transmembrane region" description="Helical" evidence="1">
    <location>
        <begin position="660"/>
        <end position="678"/>
    </location>
</feature>
<feature type="transmembrane region" description="Helical" evidence="1">
    <location>
        <begin position="1021"/>
        <end position="1041"/>
    </location>
</feature>
<proteinExistence type="predicted"/>
<evidence type="ECO:0000259" key="3">
    <source>
        <dbReference type="PROSITE" id="PS50125"/>
    </source>
</evidence>
<protein>
    <recommendedName>
        <fullName evidence="3">Guanylate cyclase domain-containing protein</fullName>
    </recommendedName>
</protein>
<keyword evidence="2" id="KW-0732">Signal</keyword>
<keyword evidence="1" id="KW-0812">Transmembrane</keyword>
<dbReference type="InterPro" id="IPR050697">
    <property type="entry name" value="Adenylyl/Guanylyl_Cyclase_3/4"/>
</dbReference>
<dbReference type="Proteomes" id="UP000014541">
    <property type="component" value="Unassembled WGS sequence"/>
</dbReference>
<feature type="transmembrane region" description="Helical" evidence="1">
    <location>
        <begin position="294"/>
        <end position="314"/>
    </location>
</feature>
<feature type="transmembrane region" description="Helical" evidence="1">
    <location>
        <begin position="348"/>
        <end position="369"/>
    </location>
</feature>
<dbReference type="STRING" id="1125699.HMPREF9194_00624"/>
<feature type="domain" description="Guanylate cyclase" evidence="3">
    <location>
        <begin position="516"/>
        <end position="575"/>
    </location>
</feature>
<gene>
    <name evidence="4" type="ORF">HMPREF9194_00624</name>
</gene>
<feature type="transmembrane region" description="Helical" evidence="1">
    <location>
        <begin position="197"/>
        <end position="218"/>
    </location>
</feature>
<dbReference type="Gene3D" id="3.30.70.1230">
    <property type="entry name" value="Nucleotide cyclase"/>
    <property type="match status" value="2"/>
</dbReference>
<dbReference type="EMBL" id="ATFF01000006">
    <property type="protein sequence ID" value="EPF30309.1"/>
    <property type="molecule type" value="Genomic_DNA"/>
</dbReference>
<feature type="transmembrane region" description="Helical" evidence="1">
    <location>
        <begin position="264"/>
        <end position="282"/>
    </location>
</feature>
<dbReference type="SMART" id="SM00044">
    <property type="entry name" value="CYCc"/>
    <property type="match status" value="1"/>
</dbReference>
<keyword evidence="1" id="KW-1133">Transmembrane helix</keyword>
<dbReference type="eggNOG" id="COG2114">
    <property type="taxonomic scope" value="Bacteria"/>
</dbReference>
<name>S3L0N6_TREMA</name>
<dbReference type="GO" id="GO:0004016">
    <property type="term" value="F:adenylate cyclase activity"/>
    <property type="evidence" value="ECO:0007669"/>
    <property type="project" value="UniProtKB-ARBA"/>
</dbReference>
<evidence type="ECO:0000313" key="5">
    <source>
        <dbReference type="Proteomes" id="UP000014541"/>
    </source>
</evidence>
<sequence length="1310" mass="146987">MKKLQKIVFSAFLFMSFAAFAQEEGAAYYPALKSSKDIIVMETSFDVYFDILFNTLAGNENLKPACRLAVPSNWNKAYSEFKGEETAFGCASYRLVLKGLKSNCRYAFYIKSTPSSSCAVYVDGKLLASSGTVSDAAEKFRPAYEPVYADFTSSHTGEAELVVQVANFVYRKGGIWLPFYFGEQDALYRYYNTEAGIIAFVCSMLLFLCIVCFTIFALNIKKRSPLYLGLFLLSLLLRMGITGFNILPLVFKNFPYSVLFKMEYSVLWIGPPAFLFFLYSMFKWMTKYRRLTYAYGILEAVLGLLTVCLPISIVNKLVPVFEIATIIGAVFCIVILIAGFFKREKHIAMYSLSVLVVALALLHEIMYLAVHGAIIYSYIPLAVLILAVVQFFTLAAQETELFSDRVVLIHKLKKLNDAYIRFVPREFLDMLNKRDITDVALGDYVQKDMGILFAQIYVRAGSQDITLEEEYDIFSTFSMVVSLLMPQYGGFVSKFLSRGLIALFPDGTQSVINCCFEIQERIDKLNEIRRSAGRPPVFVAMGIHYGKMILGTIGEISRLDDTVISDAVNTAARIESVSETLHYPVLASLEAIEKSNLAESADIALVPLGNIHVKGRIKLVLLFNCLPLERFRKNSKRATAPAYRLKKRGLLYMKVFKSRLIFLFYLCAAAALSAASVHDTAVLSAGRIFVSRPEKLASASIKLPGLWEFYWNEFIDPALFYSGNASEPSKPSASKPEPYALVKVPSVWNDIIGEREAKWGKGSATYHIRIENLKPNFRYAMYMFDRIGTAGNLYCNGKLAFSQGTPSVNYKETRSRRSMDIAVLESDADGIVDLVFHCSNYVYRIGGLWSSLSFAEEGFIRHRFTINLNYNFFYAGALLSIMLYHLFLFLFRKYDWPSFYFAFFAFTVFLRSISDDFSLLLLYVPAIPYALDLKISYTAVFAAPVFFMLHLMSLYSTDLKTGTKKAVAAKIVVIIGAAIGLAMWLSPIAIANYLVIPCLVYLFASIIVILVMIFSELRQSSVEIIVLSMLGVAVISFAAIYDTIITQLSRGTYANVHLLSYAFILFVLFQSLIAAIRHEQAASSIEVLSESLQKTNLSYMRFVPQEFLHLLEKGNITDVEMGNYTTRNVTLLCADIRNFTPISEQLGGKEVFDLLNACFTNIAPLIRTYGGFIEKYLGDCIIAIFPDNTSNIFQCAIEMQQKMQYLKTGKPITLRIGIGIHYGKVILGTTGSAERLSQVAVSEAVDTVMRLESLTKTYGKEILVSGSALNHAGTARSKEGFKFVKIDTKSLKKPLKDELFSLEIPETFDM</sequence>
<feature type="domain" description="Guanylate cyclase" evidence="3">
    <location>
        <begin position="1130"/>
        <end position="1252"/>
    </location>
</feature>
<feature type="transmembrane region" description="Helical" evidence="1">
    <location>
        <begin position="375"/>
        <end position="395"/>
    </location>
</feature>
<dbReference type="Pfam" id="PF07695">
    <property type="entry name" value="7TMR-DISM_7TM"/>
    <property type="match status" value="2"/>
</dbReference>
<evidence type="ECO:0000313" key="4">
    <source>
        <dbReference type="EMBL" id="EPF30309.1"/>
    </source>
</evidence>
<keyword evidence="1" id="KW-0472">Membrane</keyword>
<feature type="transmembrane region" description="Helical" evidence="1">
    <location>
        <begin position="225"/>
        <end position="244"/>
    </location>
</feature>